<name>A0A3M8PZC0_9GAMM</name>
<gene>
    <name evidence="1" type="ORF">EBI00_14330</name>
</gene>
<reference evidence="1 2" key="1">
    <citation type="journal article" date="2012" name="Int. J. Syst. Evol. Microbiol.">
        <title>Marinomonas hwangdonensis sp. nov., isolated from seawater.</title>
        <authorList>
            <person name="Jung Y.T."/>
            <person name="Oh T.K."/>
            <person name="Yoon J.H."/>
        </authorList>
    </citation>
    <scope>NUCLEOTIDE SEQUENCE [LARGE SCALE GENOMIC DNA]</scope>
    <source>
        <strain evidence="1 2">HDW-15</strain>
    </source>
</reference>
<accession>A0A3M8PZC0</accession>
<sequence>MKERNTFRGKEAAVLIDRSVNLYKAKYTPLKESHVLVIENSNKEEISHSKQRHLEPHTRLGCFNLVQPYHTNVRDNLARI</sequence>
<dbReference type="EMBL" id="RIZG01000011">
    <property type="protein sequence ID" value="RNF48681.1"/>
    <property type="molecule type" value="Genomic_DNA"/>
</dbReference>
<evidence type="ECO:0000313" key="1">
    <source>
        <dbReference type="EMBL" id="RNF48681.1"/>
    </source>
</evidence>
<proteinExistence type="predicted"/>
<protein>
    <submittedName>
        <fullName evidence="1">Uncharacterized protein</fullName>
    </submittedName>
</protein>
<dbReference type="AlphaFoldDB" id="A0A3M8PZC0"/>
<dbReference type="Proteomes" id="UP000280507">
    <property type="component" value="Unassembled WGS sequence"/>
</dbReference>
<evidence type="ECO:0000313" key="2">
    <source>
        <dbReference type="Proteomes" id="UP000280507"/>
    </source>
</evidence>
<keyword evidence="2" id="KW-1185">Reference proteome</keyword>
<comment type="caution">
    <text evidence="1">The sequence shown here is derived from an EMBL/GenBank/DDBJ whole genome shotgun (WGS) entry which is preliminary data.</text>
</comment>
<organism evidence="1 2">
    <name type="scientific">Marinomonas hwangdonensis</name>
    <dbReference type="NCBI Taxonomy" id="1053647"/>
    <lineage>
        <taxon>Bacteria</taxon>
        <taxon>Pseudomonadati</taxon>
        <taxon>Pseudomonadota</taxon>
        <taxon>Gammaproteobacteria</taxon>
        <taxon>Oceanospirillales</taxon>
        <taxon>Oceanospirillaceae</taxon>
        <taxon>Marinomonas</taxon>
    </lineage>
</organism>